<accession>A0ABD1GSZ1</accession>
<gene>
    <name evidence="2" type="ORF">AAHA92_23709</name>
</gene>
<sequence>MENPNFKIGETALGESDTDSGVCGKRKRGEIQEIEKIDSGGEIAKIDSGGCGGEIAKIDSGGCGGEIAKIDPGGGSAMAEEKKTRHMIKEQPYDREEMLKYISQVRNSFGLDVDVRIPCRVAVDEINADMKSKTYELVEVAKASESLIEKWLEGEIMHNARATCIAHQQHLTPEWVACGRVLAWHPTG</sequence>
<evidence type="ECO:0000256" key="1">
    <source>
        <dbReference type="SAM" id="MobiDB-lite"/>
    </source>
</evidence>
<protein>
    <submittedName>
        <fullName evidence="2">Uncharacterized protein</fullName>
    </submittedName>
</protein>
<evidence type="ECO:0000313" key="3">
    <source>
        <dbReference type="Proteomes" id="UP001567538"/>
    </source>
</evidence>
<dbReference type="EMBL" id="JBEAFC010000008">
    <property type="protein sequence ID" value="KAL1547207.1"/>
    <property type="molecule type" value="Genomic_DNA"/>
</dbReference>
<dbReference type="AlphaFoldDB" id="A0ABD1GSZ1"/>
<evidence type="ECO:0000313" key="2">
    <source>
        <dbReference type="EMBL" id="KAL1547207.1"/>
    </source>
</evidence>
<feature type="region of interest" description="Disordered" evidence="1">
    <location>
        <begin position="1"/>
        <end position="26"/>
    </location>
</feature>
<dbReference type="Proteomes" id="UP001567538">
    <property type="component" value="Unassembled WGS sequence"/>
</dbReference>
<reference evidence="2 3" key="1">
    <citation type="submission" date="2024-06" db="EMBL/GenBank/DDBJ databases">
        <title>A chromosome level genome sequence of Diviner's sage (Salvia divinorum).</title>
        <authorList>
            <person name="Ford S.A."/>
            <person name="Ro D.-K."/>
            <person name="Ness R.W."/>
            <person name="Phillips M.A."/>
        </authorList>
    </citation>
    <scope>NUCLEOTIDE SEQUENCE [LARGE SCALE GENOMIC DNA]</scope>
    <source>
        <strain evidence="2">SAF-2024a</strain>
        <tissue evidence="2">Leaf</tissue>
    </source>
</reference>
<keyword evidence="3" id="KW-1185">Reference proteome</keyword>
<organism evidence="2 3">
    <name type="scientific">Salvia divinorum</name>
    <name type="common">Maria pastora</name>
    <name type="synonym">Diviner's sage</name>
    <dbReference type="NCBI Taxonomy" id="28513"/>
    <lineage>
        <taxon>Eukaryota</taxon>
        <taxon>Viridiplantae</taxon>
        <taxon>Streptophyta</taxon>
        <taxon>Embryophyta</taxon>
        <taxon>Tracheophyta</taxon>
        <taxon>Spermatophyta</taxon>
        <taxon>Magnoliopsida</taxon>
        <taxon>eudicotyledons</taxon>
        <taxon>Gunneridae</taxon>
        <taxon>Pentapetalae</taxon>
        <taxon>asterids</taxon>
        <taxon>lamiids</taxon>
        <taxon>Lamiales</taxon>
        <taxon>Lamiaceae</taxon>
        <taxon>Nepetoideae</taxon>
        <taxon>Mentheae</taxon>
        <taxon>Salviinae</taxon>
        <taxon>Salvia</taxon>
        <taxon>Salvia subgen. Calosphace</taxon>
    </lineage>
</organism>
<proteinExistence type="predicted"/>
<comment type="caution">
    <text evidence="2">The sequence shown here is derived from an EMBL/GenBank/DDBJ whole genome shotgun (WGS) entry which is preliminary data.</text>
</comment>
<name>A0ABD1GSZ1_SALDI</name>